<dbReference type="HOGENOM" id="CLU_2061716_0_0_1"/>
<keyword evidence="2" id="KW-1185">Reference proteome</keyword>
<proteinExistence type="predicted"/>
<gene>
    <name evidence="1" type="ORF">M7I_3162</name>
</gene>
<protein>
    <submittedName>
        <fullName evidence="1">Uncharacterized protein</fullName>
    </submittedName>
</protein>
<dbReference type="EMBL" id="AGUE01000073">
    <property type="protein sequence ID" value="EHL00774.1"/>
    <property type="molecule type" value="Genomic_DNA"/>
</dbReference>
<name>H0EKT1_GLAL7</name>
<comment type="caution">
    <text evidence="1">The sequence shown here is derived from an EMBL/GenBank/DDBJ whole genome shotgun (WGS) entry which is preliminary data.</text>
</comment>
<organism evidence="1 2">
    <name type="scientific">Glarea lozoyensis (strain ATCC 74030 / MF5533)</name>
    <dbReference type="NCBI Taxonomy" id="1104152"/>
    <lineage>
        <taxon>Eukaryota</taxon>
        <taxon>Fungi</taxon>
        <taxon>Dikarya</taxon>
        <taxon>Ascomycota</taxon>
        <taxon>Pezizomycotina</taxon>
        <taxon>Leotiomycetes</taxon>
        <taxon>Helotiales</taxon>
        <taxon>Helotiaceae</taxon>
        <taxon>Glarea</taxon>
    </lineage>
</organism>
<reference evidence="1 2" key="1">
    <citation type="journal article" date="2012" name="Eukaryot. Cell">
        <title>Genome sequence of the fungus Glarea lozoyensis: the first genome sequence of a species from the Helotiaceae family.</title>
        <authorList>
            <person name="Youssar L."/>
            <person name="Gruening B.A."/>
            <person name="Erxleben A."/>
            <person name="Guenther S."/>
            <person name="Huettel W."/>
        </authorList>
    </citation>
    <scope>NUCLEOTIDE SEQUENCE [LARGE SCALE GENOMIC DNA]</scope>
    <source>
        <strain evidence="2">ATCC 74030 / MF5533</strain>
    </source>
</reference>
<sequence>MAHAPHLGLASVEFFVQGIRCIRVYYRSSDDTTIRESCYQQDIGWFVRGDGIVTRKAKKNSPLTALRCLAPLKLEAPWVETLLFTFKPGPLNILPESHQIHSAFHATVHGNIQTRIIMC</sequence>
<dbReference type="Proteomes" id="UP000005446">
    <property type="component" value="Unassembled WGS sequence"/>
</dbReference>
<evidence type="ECO:0000313" key="1">
    <source>
        <dbReference type="EMBL" id="EHL00774.1"/>
    </source>
</evidence>
<accession>H0EKT1</accession>
<evidence type="ECO:0000313" key="2">
    <source>
        <dbReference type="Proteomes" id="UP000005446"/>
    </source>
</evidence>
<dbReference type="InParanoid" id="H0EKT1"/>
<dbReference type="Gene3D" id="2.120.10.70">
    <property type="entry name" value="Fucose-specific lectin"/>
    <property type="match status" value="1"/>
</dbReference>
<dbReference type="OrthoDB" id="407298at2759"/>
<dbReference type="AlphaFoldDB" id="H0EKT1"/>